<evidence type="ECO:0000313" key="3">
    <source>
        <dbReference type="EMBL" id="EFC35783.1"/>
    </source>
</evidence>
<feature type="region of interest" description="Disordered" evidence="1">
    <location>
        <begin position="188"/>
        <end position="223"/>
    </location>
</feature>
<dbReference type="InParanoid" id="D2W571"/>
<dbReference type="EMBL" id="GG739028">
    <property type="protein sequence ID" value="EFC35783.1"/>
    <property type="molecule type" value="Genomic_DNA"/>
</dbReference>
<dbReference type="GeneID" id="8847962"/>
<keyword evidence="2" id="KW-0812">Transmembrane</keyword>
<dbReference type="VEuPathDB" id="AmoebaDB:NAEGRDRAFT_76560"/>
<proteinExistence type="predicted"/>
<evidence type="ECO:0000313" key="4">
    <source>
        <dbReference type="Proteomes" id="UP000006671"/>
    </source>
</evidence>
<feature type="transmembrane region" description="Helical" evidence="2">
    <location>
        <begin position="104"/>
        <end position="125"/>
    </location>
</feature>
<feature type="transmembrane region" description="Helical" evidence="2">
    <location>
        <begin position="306"/>
        <end position="332"/>
    </location>
</feature>
<dbReference type="AlphaFoldDB" id="D2W571"/>
<protein>
    <submittedName>
        <fullName evidence="3">Predicted protein</fullName>
    </submittedName>
</protein>
<feature type="transmembrane region" description="Helical" evidence="2">
    <location>
        <begin position="275"/>
        <end position="300"/>
    </location>
</feature>
<keyword evidence="4" id="KW-1185">Reference proteome</keyword>
<feature type="transmembrane region" description="Helical" evidence="2">
    <location>
        <begin position="53"/>
        <end position="77"/>
    </location>
</feature>
<gene>
    <name evidence="3" type="ORF">NAEGRDRAFT_76560</name>
</gene>
<accession>D2W571</accession>
<dbReference type="Proteomes" id="UP000006671">
    <property type="component" value="Unassembled WGS sequence"/>
</dbReference>
<keyword evidence="2" id="KW-1133">Transmembrane helix</keyword>
<dbReference type="RefSeq" id="XP_002668527.1">
    <property type="nucleotide sequence ID" value="XM_002668481.1"/>
</dbReference>
<name>D2W571_NAEGR</name>
<keyword evidence="2" id="KW-0472">Membrane</keyword>
<organism evidence="4">
    <name type="scientific">Naegleria gruberi</name>
    <name type="common">Amoeba</name>
    <dbReference type="NCBI Taxonomy" id="5762"/>
    <lineage>
        <taxon>Eukaryota</taxon>
        <taxon>Discoba</taxon>
        <taxon>Heterolobosea</taxon>
        <taxon>Tetramitia</taxon>
        <taxon>Eutetramitia</taxon>
        <taxon>Vahlkampfiidae</taxon>
        <taxon>Naegleria</taxon>
    </lineage>
</organism>
<evidence type="ECO:0000256" key="2">
    <source>
        <dbReference type="SAM" id="Phobius"/>
    </source>
</evidence>
<feature type="compositionally biased region" description="Low complexity" evidence="1">
    <location>
        <begin position="207"/>
        <end position="220"/>
    </location>
</feature>
<reference evidence="3 4" key="1">
    <citation type="journal article" date="2010" name="Cell">
        <title>The genome of Naegleria gruberi illuminates early eukaryotic versatility.</title>
        <authorList>
            <person name="Fritz-Laylin L.K."/>
            <person name="Prochnik S.E."/>
            <person name="Ginger M.L."/>
            <person name="Dacks J.B."/>
            <person name="Carpenter M.L."/>
            <person name="Field M.C."/>
            <person name="Kuo A."/>
            <person name="Paredez A."/>
            <person name="Chapman J."/>
            <person name="Pham J."/>
            <person name="Shu S."/>
            <person name="Neupane R."/>
            <person name="Cipriano M."/>
            <person name="Mancuso J."/>
            <person name="Tu H."/>
            <person name="Salamov A."/>
            <person name="Lindquist E."/>
            <person name="Shapiro H."/>
            <person name="Lucas S."/>
            <person name="Grigoriev I.V."/>
            <person name="Cande W.Z."/>
            <person name="Fulton C."/>
            <person name="Rokhsar D.S."/>
            <person name="Dawson S.C."/>
        </authorList>
    </citation>
    <scope>NUCLEOTIDE SEQUENCE [LARGE SCALE GENOMIC DNA]</scope>
    <source>
        <strain evidence="3 4">NEG-M</strain>
    </source>
</reference>
<feature type="compositionally biased region" description="Polar residues" evidence="1">
    <location>
        <begin position="188"/>
        <end position="206"/>
    </location>
</feature>
<feature type="transmembrane region" description="Helical" evidence="2">
    <location>
        <begin position="137"/>
        <end position="159"/>
    </location>
</feature>
<dbReference type="KEGG" id="ngr:NAEGRDRAFT_76560"/>
<sequence length="341" mass="38848">MSAKVIFPTAIFDALLVSNYSNPSTNDSTICHPLLLSQGNKSEKGLCDDTTSAIVISAIVLFLHTSLLLVSVGGLVYKLRKLHILQKEHKQVVNYLQVARNPALMVMGAIIGWTYTFVLMTRVLIGRKIYPCFIFSLIYYLAVPALSNTVILRCIRLLILTKLYELKVRIGNRQYELRHSISSDNPKQITETTETELNPTSSSTAKSNTGENTSSSSGLSDNIEKQKSLSSFSLSTTQDSSTGILQDEQLDMEILFRNKTKWEIFEKRLFTLFRFIVGTKFIFVVYGLIVALHIMIYYIIAIVDYFRSICIYFICSFLYFHFLNCFHCCIVYKERCLECQD</sequence>
<evidence type="ECO:0000256" key="1">
    <source>
        <dbReference type="SAM" id="MobiDB-lite"/>
    </source>
</evidence>